<dbReference type="EMBL" id="VSRR010000618">
    <property type="protein sequence ID" value="MPC17746.1"/>
    <property type="molecule type" value="Genomic_DNA"/>
</dbReference>
<proteinExistence type="predicted"/>
<evidence type="ECO:0000256" key="2">
    <source>
        <dbReference type="SAM" id="Phobius"/>
    </source>
</evidence>
<reference evidence="3 4" key="1">
    <citation type="submission" date="2019-05" db="EMBL/GenBank/DDBJ databases">
        <title>Another draft genome of Portunus trituberculatus and its Hox gene families provides insights of decapod evolution.</title>
        <authorList>
            <person name="Jeong J.-H."/>
            <person name="Song I."/>
            <person name="Kim S."/>
            <person name="Choi T."/>
            <person name="Kim D."/>
            <person name="Ryu S."/>
            <person name="Kim W."/>
        </authorList>
    </citation>
    <scope>NUCLEOTIDE SEQUENCE [LARGE SCALE GENOMIC DNA]</scope>
    <source>
        <tissue evidence="3">Muscle</tissue>
    </source>
</reference>
<name>A0A5B7D979_PORTR</name>
<organism evidence="3 4">
    <name type="scientific">Portunus trituberculatus</name>
    <name type="common">Swimming crab</name>
    <name type="synonym">Neptunus trituberculatus</name>
    <dbReference type="NCBI Taxonomy" id="210409"/>
    <lineage>
        <taxon>Eukaryota</taxon>
        <taxon>Metazoa</taxon>
        <taxon>Ecdysozoa</taxon>
        <taxon>Arthropoda</taxon>
        <taxon>Crustacea</taxon>
        <taxon>Multicrustacea</taxon>
        <taxon>Malacostraca</taxon>
        <taxon>Eumalacostraca</taxon>
        <taxon>Eucarida</taxon>
        <taxon>Decapoda</taxon>
        <taxon>Pleocyemata</taxon>
        <taxon>Brachyura</taxon>
        <taxon>Eubrachyura</taxon>
        <taxon>Portunoidea</taxon>
        <taxon>Portunidae</taxon>
        <taxon>Portuninae</taxon>
        <taxon>Portunus</taxon>
    </lineage>
</organism>
<keyword evidence="2" id="KW-1133">Transmembrane helix</keyword>
<keyword evidence="4" id="KW-1185">Reference proteome</keyword>
<evidence type="ECO:0000313" key="4">
    <source>
        <dbReference type="Proteomes" id="UP000324222"/>
    </source>
</evidence>
<protein>
    <submittedName>
        <fullName evidence="3">Uncharacterized protein</fullName>
    </submittedName>
</protein>
<comment type="caution">
    <text evidence="3">The sequence shown here is derived from an EMBL/GenBank/DDBJ whole genome shotgun (WGS) entry which is preliminary data.</text>
</comment>
<feature type="transmembrane region" description="Helical" evidence="2">
    <location>
        <begin position="104"/>
        <end position="125"/>
    </location>
</feature>
<gene>
    <name evidence="3" type="ORF">E2C01_010610</name>
</gene>
<sequence>MGVSRKMRRSSACVGEATKTRRARYGDGQQPRSPDYHQCASHEMPLMILLQAHPYTRLSYTLLLPLTLIRLVRGGRRLIMRARTPGVASSANARQMAPYEMPMTLWEALCIIFSIAIIINITPIAKRMSGV</sequence>
<keyword evidence="2" id="KW-0812">Transmembrane</keyword>
<evidence type="ECO:0000256" key="1">
    <source>
        <dbReference type="SAM" id="MobiDB-lite"/>
    </source>
</evidence>
<evidence type="ECO:0000313" key="3">
    <source>
        <dbReference type="EMBL" id="MPC17746.1"/>
    </source>
</evidence>
<accession>A0A5B7D979</accession>
<dbReference type="Proteomes" id="UP000324222">
    <property type="component" value="Unassembled WGS sequence"/>
</dbReference>
<feature type="region of interest" description="Disordered" evidence="1">
    <location>
        <begin position="1"/>
        <end position="36"/>
    </location>
</feature>
<dbReference type="AlphaFoldDB" id="A0A5B7D979"/>
<keyword evidence="2" id="KW-0472">Membrane</keyword>